<dbReference type="Proteomes" id="UP001555786">
    <property type="component" value="Unassembled WGS sequence"/>
</dbReference>
<gene>
    <name evidence="2" type="ORF">ABXS05_20325</name>
</gene>
<dbReference type="EMBL" id="JBFNQD010000007">
    <property type="protein sequence ID" value="MEW9307911.1"/>
    <property type="molecule type" value="Genomic_DNA"/>
</dbReference>
<dbReference type="Pfam" id="PF18029">
    <property type="entry name" value="Glyoxalase_6"/>
    <property type="match status" value="1"/>
</dbReference>
<dbReference type="InterPro" id="IPR029068">
    <property type="entry name" value="Glyas_Bleomycin-R_OHBP_Dase"/>
</dbReference>
<dbReference type="PROSITE" id="PS51819">
    <property type="entry name" value="VOC"/>
    <property type="match status" value="1"/>
</dbReference>
<dbReference type="InterPro" id="IPR037523">
    <property type="entry name" value="VOC_core"/>
</dbReference>
<dbReference type="RefSeq" id="WP_367625199.1">
    <property type="nucleotide sequence ID" value="NZ_JBFNQD010000007.1"/>
</dbReference>
<evidence type="ECO:0000259" key="1">
    <source>
        <dbReference type="PROSITE" id="PS51819"/>
    </source>
</evidence>
<dbReference type="SUPFAM" id="SSF54593">
    <property type="entry name" value="Glyoxalase/Bleomycin resistance protein/Dihydroxybiphenyl dioxygenase"/>
    <property type="match status" value="1"/>
</dbReference>
<keyword evidence="3" id="KW-1185">Reference proteome</keyword>
<dbReference type="Gene3D" id="3.10.180.10">
    <property type="entry name" value="2,3-Dihydroxybiphenyl 1,2-Dioxygenase, domain 1"/>
    <property type="match status" value="1"/>
</dbReference>
<accession>A0ABV3PR02</accession>
<sequence>MRNPQFPDPGRPCRGLLRWVDLAATNIASAKVFYAGMFGWRSSDEAMNGGQFTRFNVSGMDFGSAYQLSHAHRAQGVPSHWTPYFEVGDLEEALARAISLGGEVVVHSANAPGLARIALILDPVGALVGLWELPGAGFTESSDAGAG</sequence>
<comment type="caution">
    <text evidence="2">The sequence shown here is derived from an EMBL/GenBank/DDBJ whole genome shotgun (WGS) entry which is preliminary data.</text>
</comment>
<dbReference type="InterPro" id="IPR041581">
    <property type="entry name" value="Glyoxalase_6"/>
</dbReference>
<dbReference type="PANTHER" id="PTHR33993">
    <property type="entry name" value="GLYOXALASE-RELATED"/>
    <property type="match status" value="1"/>
</dbReference>
<proteinExistence type="predicted"/>
<name>A0ABV3PR02_9HYPH</name>
<dbReference type="CDD" id="cd07247">
    <property type="entry name" value="SgaA_N_like"/>
    <property type="match status" value="1"/>
</dbReference>
<dbReference type="PANTHER" id="PTHR33993:SF14">
    <property type="entry name" value="GB|AAF24581.1"/>
    <property type="match status" value="1"/>
</dbReference>
<protein>
    <submittedName>
        <fullName evidence="2">VOC family protein</fullName>
    </submittedName>
</protein>
<reference evidence="2 3" key="1">
    <citation type="submission" date="2024-07" db="EMBL/GenBank/DDBJ databases">
        <title>Description of Labrys sedimenti sp. nov., isolated from a diclofenac-degrading enrichment culture.</title>
        <authorList>
            <person name="Tancsics A."/>
            <person name="Csepanyi A."/>
        </authorList>
    </citation>
    <scope>NUCLEOTIDE SEQUENCE [LARGE SCALE GENOMIC DNA]</scope>
    <source>
        <strain evidence="2 3">LMG 23578</strain>
    </source>
</reference>
<organism evidence="2 3">
    <name type="scientific">Labrys neptuniae</name>
    <dbReference type="NCBI Taxonomy" id="376174"/>
    <lineage>
        <taxon>Bacteria</taxon>
        <taxon>Pseudomonadati</taxon>
        <taxon>Pseudomonadota</taxon>
        <taxon>Alphaproteobacteria</taxon>
        <taxon>Hyphomicrobiales</taxon>
        <taxon>Xanthobacteraceae</taxon>
        <taxon>Labrys</taxon>
    </lineage>
</organism>
<evidence type="ECO:0000313" key="3">
    <source>
        <dbReference type="Proteomes" id="UP001555786"/>
    </source>
</evidence>
<evidence type="ECO:0000313" key="2">
    <source>
        <dbReference type="EMBL" id="MEW9307911.1"/>
    </source>
</evidence>
<dbReference type="InterPro" id="IPR052164">
    <property type="entry name" value="Anthracycline_SecMetBiosynth"/>
</dbReference>
<feature type="domain" description="VOC" evidence="1">
    <location>
        <begin position="15"/>
        <end position="133"/>
    </location>
</feature>